<keyword evidence="9" id="KW-0044">Antibiotic</keyword>
<evidence type="ECO:0000256" key="2">
    <source>
        <dbReference type="ARBA" id="ARBA00007550"/>
    </source>
</evidence>
<dbReference type="GO" id="GO:0005576">
    <property type="term" value="C:extracellular region"/>
    <property type="evidence" value="ECO:0007669"/>
    <property type="project" value="UniProtKB-SubCell"/>
</dbReference>
<gene>
    <name evidence="13" type="ORF">BINO364_LOCUS1934</name>
</gene>
<keyword evidence="6" id="KW-0165">Cleavage on pair of basic residues</keyword>
<organism evidence="13 14">
    <name type="scientific">Brenthis ino</name>
    <name type="common">lesser marbled fritillary</name>
    <dbReference type="NCBI Taxonomy" id="405034"/>
    <lineage>
        <taxon>Eukaryota</taxon>
        <taxon>Metazoa</taxon>
        <taxon>Ecdysozoa</taxon>
        <taxon>Arthropoda</taxon>
        <taxon>Hexapoda</taxon>
        <taxon>Insecta</taxon>
        <taxon>Pterygota</taxon>
        <taxon>Neoptera</taxon>
        <taxon>Endopterygota</taxon>
        <taxon>Lepidoptera</taxon>
        <taxon>Glossata</taxon>
        <taxon>Ditrysia</taxon>
        <taxon>Papilionoidea</taxon>
        <taxon>Nymphalidae</taxon>
        <taxon>Heliconiinae</taxon>
        <taxon>Argynnini</taxon>
        <taxon>Brenthis</taxon>
    </lineage>
</organism>
<dbReference type="InterPro" id="IPR005521">
    <property type="entry name" value="Attacin_C"/>
</dbReference>
<dbReference type="PROSITE" id="PS51257">
    <property type="entry name" value="PROKAR_LIPOPROTEIN"/>
    <property type="match status" value="1"/>
</dbReference>
<evidence type="ECO:0008006" key="15">
    <source>
        <dbReference type="Google" id="ProtNLM"/>
    </source>
</evidence>
<dbReference type="GO" id="GO:0045087">
    <property type="term" value="P:innate immune response"/>
    <property type="evidence" value="ECO:0007669"/>
    <property type="project" value="UniProtKB-KW"/>
</dbReference>
<evidence type="ECO:0000256" key="7">
    <source>
        <dbReference type="ARBA" id="ARBA00022729"/>
    </source>
</evidence>
<dbReference type="InterPro" id="IPR005520">
    <property type="entry name" value="Attacin_N"/>
</dbReference>
<dbReference type="Pfam" id="PF03768">
    <property type="entry name" value="Attacin_N"/>
    <property type="match status" value="1"/>
</dbReference>
<reference evidence="13" key="1">
    <citation type="submission" date="2021-12" db="EMBL/GenBank/DDBJ databases">
        <authorList>
            <person name="Martin H S."/>
        </authorList>
    </citation>
    <scope>NUCLEOTIDE SEQUENCE</scope>
</reference>
<evidence type="ECO:0000259" key="11">
    <source>
        <dbReference type="Pfam" id="PF03768"/>
    </source>
</evidence>
<evidence type="ECO:0000256" key="9">
    <source>
        <dbReference type="ARBA" id="ARBA00023022"/>
    </source>
</evidence>
<evidence type="ECO:0000256" key="3">
    <source>
        <dbReference type="ARBA" id="ARBA00022525"/>
    </source>
</evidence>
<evidence type="ECO:0000259" key="12">
    <source>
        <dbReference type="Pfam" id="PF03769"/>
    </source>
</evidence>
<dbReference type="Proteomes" id="UP000838878">
    <property type="component" value="Chromosome 10"/>
</dbReference>
<name>A0A8J9U6V8_9NEOP</name>
<evidence type="ECO:0000313" key="14">
    <source>
        <dbReference type="Proteomes" id="UP000838878"/>
    </source>
</evidence>
<protein>
    <recommendedName>
        <fullName evidence="15">Attacin</fullName>
    </recommendedName>
</protein>
<keyword evidence="14" id="KW-1185">Reference proteome</keyword>
<dbReference type="GO" id="GO:0042742">
    <property type="term" value="P:defense response to bacterium"/>
    <property type="evidence" value="ECO:0007669"/>
    <property type="project" value="UniProtKB-KW"/>
</dbReference>
<sequence length="254" mass="27316">MVAKIFLLTVLLVGVSCRYVSMPHGPAVLLIDSANLLEDDLEDLYSDHEFGSLRPVYVNSRVRRQIGVANTNPDGTVNLSAKIPIAGNDKNILSAIGSATALRPDGKSYGSVSGGLALDNVNGHGLSLTGKHIPDFGDQMTAAAKANLFHNDRHDLTANAFATKTMPNNPMIPDFKTYGAGVDYNFNNKLGASVGAAHTDLFKRTDYSAMGNLNLFKTPSSSLDFNAGYSKSVSPYIPKSNWQPTFGMSFSKYF</sequence>
<evidence type="ECO:0000256" key="10">
    <source>
        <dbReference type="SAM" id="SignalP"/>
    </source>
</evidence>
<evidence type="ECO:0000256" key="5">
    <source>
        <dbReference type="ARBA" id="ARBA00022588"/>
    </source>
</evidence>
<keyword evidence="5" id="KW-0399">Innate immunity</keyword>
<feature type="non-terminal residue" evidence="13">
    <location>
        <position position="254"/>
    </location>
</feature>
<comment type="similarity">
    <text evidence="2">Belongs to the attacin/sarcotoxin-2 family.</text>
</comment>
<comment type="subcellular location">
    <subcellularLocation>
        <location evidence="1">Secreted</location>
    </subcellularLocation>
</comment>
<evidence type="ECO:0000313" key="13">
    <source>
        <dbReference type="EMBL" id="CAH0714936.1"/>
    </source>
</evidence>
<proteinExistence type="inferred from homology"/>
<dbReference type="EMBL" id="OV170230">
    <property type="protein sequence ID" value="CAH0714936.1"/>
    <property type="molecule type" value="Genomic_DNA"/>
</dbReference>
<feature type="domain" description="Attacin N-terminal" evidence="11">
    <location>
        <begin position="67"/>
        <end position="132"/>
    </location>
</feature>
<evidence type="ECO:0000256" key="6">
    <source>
        <dbReference type="ARBA" id="ARBA00022685"/>
    </source>
</evidence>
<keyword evidence="8" id="KW-0391">Immunity</keyword>
<keyword evidence="3" id="KW-0964">Secreted</keyword>
<dbReference type="OrthoDB" id="7441167at2759"/>
<feature type="chain" id="PRO_5035458765" description="Attacin" evidence="10">
    <location>
        <begin position="18"/>
        <end position="254"/>
    </location>
</feature>
<feature type="signal peptide" evidence="10">
    <location>
        <begin position="1"/>
        <end position="17"/>
    </location>
</feature>
<accession>A0A8J9U6V8</accession>
<dbReference type="SUPFAM" id="SSF56935">
    <property type="entry name" value="Porins"/>
    <property type="match status" value="1"/>
</dbReference>
<evidence type="ECO:0000256" key="8">
    <source>
        <dbReference type="ARBA" id="ARBA00022859"/>
    </source>
</evidence>
<dbReference type="Pfam" id="PF03769">
    <property type="entry name" value="Attacin_C"/>
    <property type="match status" value="1"/>
</dbReference>
<dbReference type="AlphaFoldDB" id="A0A8J9U6V8"/>
<keyword evidence="4" id="KW-0929">Antimicrobial</keyword>
<evidence type="ECO:0000256" key="4">
    <source>
        <dbReference type="ARBA" id="ARBA00022529"/>
    </source>
</evidence>
<feature type="domain" description="Attacin C-terminal" evidence="12">
    <location>
        <begin position="134"/>
        <end position="254"/>
    </location>
</feature>
<keyword evidence="7 10" id="KW-0732">Signal</keyword>
<evidence type="ECO:0000256" key="1">
    <source>
        <dbReference type="ARBA" id="ARBA00004613"/>
    </source>
</evidence>